<evidence type="ECO:0000256" key="4">
    <source>
        <dbReference type="ARBA" id="ARBA00022989"/>
    </source>
</evidence>
<protein>
    <submittedName>
        <fullName evidence="8">DMT family transporter</fullName>
    </submittedName>
</protein>
<organism evidence="8">
    <name type="scientific">Neobacillus citreus</name>
    <dbReference type="NCBI Taxonomy" id="2833578"/>
    <lineage>
        <taxon>Bacteria</taxon>
        <taxon>Bacillati</taxon>
        <taxon>Bacillota</taxon>
        <taxon>Bacilli</taxon>
        <taxon>Bacillales</taxon>
        <taxon>Bacillaceae</taxon>
        <taxon>Neobacillus</taxon>
    </lineage>
</organism>
<gene>
    <name evidence="8" type="ORF">KHB02_39865</name>
</gene>
<evidence type="ECO:0000256" key="2">
    <source>
        <dbReference type="ARBA" id="ARBA00007362"/>
    </source>
</evidence>
<dbReference type="InterPro" id="IPR000620">
    <property type="entry name" value="EamA_dom"/>
</dbReference>
<evidence type="ECO:0000259" key="7">
    <source>
        <dbReference type="Pfam" id="PF00892"/>
    </source>
</evidence>
<dbReference type="PANTHER" id="PTHR32322">
    <property type="entry name" value="INNER MEMBRANE TRANSPORTER"/>
    <property type="match status" value="1"/>
</dbReference>
<evidence type="ECO:0000256" key="1">
    <source>
        <dbReference type="ARBA" id="ARBA00004127"/>
    </source>
</evidence>
<feature type="domain" description="EamA" evidence="7">
    <location>
        <begin position="8"/>
        <end position="135"/>
    </location>
</feature>
<feature type="domain" description="EamA" evidence="7">
    <location>
        <begin position="152"/>
        <end position="278"/>
    </location>
</feature>
<dbReference type="PANTHER" id="PTHR32322:SF2">
    <property type="entry name" value="EAMA DOMAIN-CONTAINING PROTEIN"/>
    <property type="match status" value="1"/>
</dbReference>
<feature type="transmembrane region" description="Helical" evidence="6">
    <location>
        <begin position="239"/>
        <end position="258"/>
    </location>
</feature>
<comment type="subcellular location">
    <subcellularLocation>
        <location evidence="1">Endomembrane system</location>
        <topology evidence="1">Multi-pass membrane protein</topology>
    </subcellularLocation>
</comment>
<feature type="transmembrane region" description="Helical" evidence="6">
    <location>
        <begin position="66"/>
        <end position="86"/>
    </location>
</feature>
<dbReference type="AlphaFoldDB" id="A0A942T7C0"/>
<feature type="transmembrane region" description="Helical" evidence="6">
    <location>
        <begin position="120"/>
        <end position="141"/>
    </location>
</feature>
<sequence>MRTTTPTLLVVTAVLYAANYPLGALALHDMSPFLLIALRFAVTAVVTWAAVLVLRTALPRGRTWWHAVGAGLLVQGAQFLGAYWAMSHGVGAGVTALVVAMNPVVATVLGGLLDRRREPLLAYGAVALGAVAVVLACAPRIVRDPSLGAGLGAVLVALAGLSLGSVWQGRTLRGVSPVSFTAIGTTVSLPFAAVLATLVPESVHPGARTWVLFAVVTVVGLVGSTTYAASVARVGARSAAMLFAVIPALAALIAWPVVGEPLDAVVGVALVLGAVACAVDVVATRRRTVAHGAGPRRASRPAA</sequence>
<name>A0A942T7C0_9BACI</name>
<comment type="similarity">
    <text evidence="2">Belongs to the EamA transporter family.</text>
</comment>
<dbReference type="InterPro" id="IPR037185">
    <property type="entry name" value="EmrE-like"/>
</dbReference>
<reference evidence="8" key="1">
    <citation type="submission" date="2021-05" db="EMBL/GenBank/DDBJ databases">
        <title>Novel Bacillus species.</title>
        <authorList>
            <person name="Liu G."/>
        </authorList>
    </citation>
    <scope>NUCLEOTIDE SEQUENCE</scope>
    <source>
        <strain evidence="8">FJAT-50051</strain>
    </source>
</reference>
<evidence type="ECO:0000313" key="8">
    <source>
        <dbReference type="EMBL" id="MBS4187534.1"/>
    </source>
</evidence>
<evidence type="ECO:0000256" key="5">
    <source>
        <dbReference type="ARBA" id="ARBA00023136"/>
    </source>
</evidence>
<proteinExistence type="inferred from homology"/>
<keyword evidence="3 6" id="KW-0812">Transmembrane</keyword>
<keyword evidence="4 6" id="KW-1133">Transmembrane helix</keyword>
<feature type="transmembrane region" description="Helical" evidence="6">
    <location>
        <begin position="33"/>
        <end position="54"/>
    </location>
</feature>
<evidence type="ECO:0000256" key="3">
    <source>
        <dbReference type="ARBA" id="ARBA00022692"/>
    </source>
</evidence>
<feature type="transmembrane region" description="Helical" evidence="6">
    <location>
        <begin position="92"/>
        <end position="113"/>
    </location>
</feature>
<feature type="transmembrane region" description="Helical" evidence="6">
    <location>
        <begin position="178"/>
        <end position="198"/>
    </location>
</feature>
<dbReference type="InterPro" id="IPR050638">
    <property type="entry name" value="AA-Vitamin_Transporters"/>
</dbReference>
<accession>A0A942T7C0</accession>
<keyword evidence="5 6" id="KW-0472">Membrane</keyword>
<dbReference type="Pfam" id="PF00892">
    <property type="entry name" value="EamA"/>
    <property type="match status" value="2"/>
</dbReference>
<feature type="transmembrane region" description="Helical" evidence="6">
    <location>
        <begin position="264"/>
        <end position="283"/>
    </location>
</feature>
<comment type="caution">
    <text evidence="8">The sequence shown here is derived from an EMBL/GenBank/DDBJ whole genome shotgun (WGS) entry which is preliminary data.</text>
</comment>
<dbReference type="EMBL" id="JAGYPE010000008">
    <property type="protein sequence ID" value="MBS4187534.1"/>
    <property type="molecule type" value="Genomic_DNA"/>
</dbReference>
<feature type="transmembrane region" description="Helical" evidence="6">
    <location>
        <begin position="210"/>
        <end position="232"/>
    </location>
</feature>
<feature type="transmembrane region" description="Helical" evidence="6">
    <location>
        <begin position="147"/>
        <end position="166"/>
    </location>
</feature>
<dbReference type="GO" id="GO:0016020">
    <property type="term" value="C:membrane"/>
    <property type="evidence" value="ECO:0007669"/>
    <property type="project" value="UniProtKB-SubCell"/>
</dbReference>
<dbReference type="SUPFAM" id="SSF103481">
    <property type="entry name" value="Multidrug resistance efflux transporter EmrE"/>
    <property type="match status" value="2"/>
</dbReference>
<evidence type="ECO:0000256" key="6">
    <source>
        <dbReference type="SAM" id="Phobius"/>
    </source>
</evidence>